<evidence type="ECO:0000313" key="3">
    <source>
        <dbReference type="Proteomes" id="UP000738349"/>
    </source>
</evidence>
<organism evidence="2 3">
    <name type="scientific">Dactylonectria macrodidyma</name>
    <dbReference type="NCBI Taxonomy" id="307937"/>
    <lineage>
        <taxon>Eukaryota</taxon>
        <taxon>Fungi</taxon>
        <taxon>Dikarya</taxon>
        <taxon>Ascomycota</taxon>
        <taxon>Pezizomycotina</taxon>
        <taxon>Sordariomycetes</taxon>
        <taxon>Hypocreomycetidae</taxon>
        <taxon>Hypocreales</taxon>
        <taxon>Nectriaceae</taxon>
        <taxon>Dactylonectria</taxon>
    </lineage>
</organism>
<feature type="region of interest" description="Disordered" evidence="1">
    <location>
        <begin position="78"/>
        <end position="106"/>
    </location>
</feature>
<reference evidence="2" key="1">
    <citation type="journal article" date="2021" name="Nat. Commun.">
        <title>Genetic determinants of endophytism in the Arabidopsis root mycobiome.</title>
        <authorList>
            <person name="Mesny F."/>
            <person name="Miyauchi S."/>
            <person name="Thiergart T."/>
            <person name="Pickel B."/>
            <person name="Atanasova L."/>
            <person name="Karlsson M."/>
            <person name="Huettel B."/>
            <person name="Barry K.W."/>
            <person name="Haridas S."/>
            <person name="Chen C."/>
            <person name="Bauer D."/>
            <person name="Andreopoulos W."/>
            <person name="Pangilinan J."/>
            <person name="LaButti K."/>
            <person name="Riley R."/>
            <person name="Lipzen A."/>
            <person name="Clum A."/>
            <person name="Drula E."/>
            <person name="Henrissat B."/>
            <person name="Kohler A."/>
            <person name="Grigoriev I.V."/>
            <person name="Martin F.M."/>
            <person name="Hacquard S."/>
        </authorList>
    </citation>
    <scope>NUCLEOTIDE SEQUENCE</scope>
    <source>
        <strain evidence="2">MPI-CAGE-AT-0147</strain>
    </source>
</reference>
<feature type="compositionally biased region" description="Low complexity" evidence="1">
    <location>
        <begin position="97"/>
        <end position="106"/>
    </location>
</feature>
<name>A0A9P9DTI4_9HYPO</name>
<proteinExistence type="predicted"/>
<dbReference type="AlphaFoldDB" id="A0A9P9DTI4"/>
<dbReference type="Proteomes" id="UP000738349">
    <property type="component" value="Unassembled WGS sequence"/>
</dbReference>
<evidence type="ECO:0000256" key="1">
    <source>
        <dbReference type="SAM" id="MobiDB-lite"/>
    </source>
</evidence>
<dbReference type="EMBL" id="JAGMUV010000022">
    <property type="protein sequence ID" value="KAH7124271.1"/>
    <property type="molecule type" value="Genomic_DNA"/>
</dbReference>
<accession>A0A9P9DTI4</accession>
<gene>
    <name evidence="2" type="ORF">EDB81DRAFT_912325</name>
</gene>
<keyword evidence="3" id="KW-1185">Reference proteome</keyword>
<comment type="caution">
    <text evidence="2">The sequence shown here is derived from an EMBL/GenBank/DDBJ whole genome shotgun (WGS) entry which is preliminary data.</text>
</comment>
<dbReference type="OrthoDB" id="5017668at2759"/>
<sequence length="106" mass="11746">MAQEDSTGLTIEPEKVRLATKKSDGYSWMLRSSEDDYLFSKNLSDRSLSAYRELSSGVGERFYAVPFIEPTDMQLLLEAPQSSRPSSSLDSSDDSIDSSVAESDVH</sequence>
<evidence type="ECO:0000313" key="2">
    <source>
        <dbReference type="EMBL" id="KAH7124271.1"/>
    </source>
</evidence>
<protein>
    <submittedName>
        <fullName evidence="2">Uncharacterized protein</fullName>
    </submittedName>
</protein>